<dbReference type="Gene3D" id="3.30.470.20">
    <property type="entry name" value="ATP-grasp fold, B domain"/>
    <property type="match status" value="1"/>
</dbReference>
<keyword evidence="1" id="KW-0067">ATP-binding</keyword>
<dbReference type="InterPro" id="IPR011761">
    <property type="entry name" value="ATP-grasp"/>
</dbReference>
<dbReference type="GO" id="GO:0046872">
    <property type="term" value="F:metal ion binding"/>
    <property type="evidence" value="ECO:0007669"/>
    <property type="project" value="InterPro"/>
</dbReference>
<name>A0A1R1SR38_9ACTN</name>
<dbReference type="GO" id="GO:0005524">
    <property type="term" value="F:ATP binding"/>
    <property type="evidence" value="ECO:0007669"/>
    <property type="project" value="UniProtKB-UniRule"/>
</dbReference>
<keyword evidence="1" id="KW-0547">Nucleotide-binding</keyword>
<dbReference type="RefSeq" id="WP_211301774.1">
    <property type="nucleotide sequence ID" value="NZ_ASQP01000061.1"/>
</dbReference>
<dbReference type="SUPFAM" id="SSF56059">
    <property type="entry name" value="Glutathione synthetase ATP-binding domain-like"/>
    <property type="match status" value="1"/>
</dbReference>
<feature type="domain" description="ATP-grasp" evidence="3">
    <location>
        <begin position="107"/>
        <end position="143"/>
    </location>
</feature>
<evidence type="ECO:0000313" key="4">
    <source>
        <dbReference type="EMBL" id="OMI40781.1"/>
    </source>
</evidence>
<evidence type="ECO:0000256" key="2">
    <source>
        <dbReference type="SAM" id="MobiDB-lite"/>
    </source>
</evidence>
<feature type="non-terminal residue" evidence="4">
    <location>
        <position position="1"/>
    </location>
</feature>
<dbReference type="Pfam" id="PF13549">
    <property type="entry name" value="ATP-grasp_5"/>
    <property type="match status" value="1"/>
</dbReference>
<accession>A0A1R1SR38</accession>
<keyword evidence="5" id="KW-1185">Reference proteome</keyword>
<evidence type="ECO:0000313" key="5">
    <source>
        <dbReference type="Proteomes" id="UP000186168"/>
    </source>
</evidence>
<dbReference type="InterPro" id="IPR013815">
    <property type="entry name" value="ATP_grasp_subdomain_1"/>
</dbReference>
<dbReference type="PANTHER" id="PTHR42793:SF1">
    <property type="entry name" value="PEPTIDYL-LYSINE N-ACETYLTRANSFERASE PATZ"/>
    <property type="match status" value="1"/>
</dbReference>
<dbReference type="EMBL" id="ASQP01000061">
    <property type="protein sequence ID" value="OMI40781.1"/>
    <property type="molecule type" value="Genomic_DNA"/>
</dbReference>
<evidence type="ECO:0000256" key="1">
    <source>
        <dbReference type="PROSITE-ProRule" id="PRU00409"/>
    </source>
</evidence>
<feature type="compositionally biased region" description="Pro residues" evidence="2">
    <location>
        <begin position="70"/>
        <end position="84"/>
    </location>
</feature>
<comment type="caution">
    <text evidence="4">The sequence shown here is derived from an EMBL/GenBank/DDBJ whole genome shotgun (WGS) entry which is preliminary data.</text>
</comment>
<gene>
    <name evidence="4" type="ORF">SPAR_04196</name>
</gene>
<protein>
    <submittedName>
        <fullName evidence="4">Acyl-CoA synthetase</fullName>
    </submittedName>
</protein>
<proteinExistence type="predicted"/>
<sequence length="325" mass="34260">GGDAPFPAPRIPAYPAAERAVRALAEAVGYARWRRQAEEPGRVPEYEDIDEAGAAADIDVLLAPAEDLPPELPPVRPSEAPPVRPSGLPSDIPPAPHPVTLSAPDAQRLLARYGVSVLPALPAPDPDAAVRAATRLGFPVALKTTAPHLRHRADLGGVRLDLGGEAELRRAYAELTGYLGAPEELRLVVQRMAPRGVDTVVRAAIDPAAGAVLSFGLAGAPSELLGDTAHRLVPATDRDAAELVRSIRTAPLLFGWRGSRPVDTAALEELLLRVSRMVDDHPEVVAVDLEPVVVAPRGLSVLGAAVRLAPPPPRTDLGPRHLPSY</sequence>
<dbReference type="PROSITE" id="PS50975">
    <property type="entry name" value="ATP_GRASP"/>
    <property type="match status" value="1"/>
</dbReference>
<dbReference type="Proteomes" id="UP000186168">
    <property type="component" value="Unassembled WGS sequence"/>
</dbReference>
<dbReference type="Gene3D" id="3.30.1490.20">
    <property type="entry name" value="ATP-grasp fold, A domain"/>
    <property type="match status" value="1"/>
</dbReference>
<dbReference type="AlphaFoldDB" id="A0A1R1SR38"/>
<evidence type="ECO:0000259" key="3">
    <source>
        <dbReference type="PROSITE" id="PS50975"/>
    </source>
</evidence>
<reference evidence="4 5" key="1">
    <citation type="submission" date="2013-05" db="EMBL/GenBank/DDBJ databases">
        <title>Genome sequence of Streptomyces sparsogenes DSM 40356.</title>
        <authorList>
            <person name="Coyne S."/>
            <person name="Seebeck F.P."/>
        </authorList>
    </citation>
    <scope>NUCLEOTIDE SEQUENCE [LARGE SCALE GENOMIC DNA]</scope>
    <source>
        <strain evidence="4 5">DSM 40356</strain>
    </source>
</reference>
<feature type="region of interest" description="Disordered" evidence="2">
    <location>
        <begin position="66"/>
        <end position="90"/>
    </location>
</feature>
<organism evidence="4 5">
    <name type="scientific">Streptomyces sparsogenes DSM 40356</name>
    <dbReference type="NCBI Taxonomy" id="1331668"/>
    <lineage>
        <taxon>Bacteria</taxon>
        <taxon>Bacillati</taxon>
        <taxon>Actinomycetota</taxon>
        <taxon>Actinomycetes</taxon>
        <taxon>Kitasatosporales</taxon>
        <taxon>Streptomycetaceae</taxon>
        <taxon>Streptomyces</taxon>
    </lineage>
</organism>
<dbReference type="PANTHER" id="PTHR42793">
    <property type="entry name" value="COA BINDING DOMAIN CONTAINING PROTEIN"/>
    <property type="match status" value="1"/>
</dbReference>